<dbReference type="InterPro" id="IPR053195">
    <property type="entry name" value="Bax-like"/>
</dbReference>
<dbReference type="Gene3D" id="1.10.530.10">
    <property type="match status" value="1"/>
</dbReference>
<dbReference type="Pfam" id="PF01832">
    <property type="entry name" value="Glucosaminidase"/>
    <property type="match status" value="1"/>
</dbReference>
<feature type="domain" description="Mannosyl-glycoprotein endo-beta-N-acetylglucosamidase-like" evidence="1">
    <location>
        <begin position="125"/>
        <end position="254"/>
    </location>
</feature>
<dbReference type="InterPro" id="IPR002901">
    <property type="entry name" value="MGlyc_endo_b_GlcNAc-like_dom"/>
</dbReference>
<keyword evidence="3" id="KW-1185">Reference proteome</keyword>
<name>A0ABN6L941_9BACT</name>
<protein>
    <recommendedName>
        <fullName evidence="1">Mannosyl-glycoprotein endo-beta-N-acetylglucosamidase-like domain-containing protein</fullName>
    </recommendedName>
</protein>
<proteinExistence type="predicted"/>
<dbReference type="EMBL" id="AP025292">
    <property type="protein sequence ID" value="BDC99525.1"/>
    <property type="molecule type" value="Genomic_DNA"/>
</dbReference>
<organism evidence="2 3">
    <name type="scientific">Persicobacter psychrovividus</name>
    <dbReference type="NCBI Taxonomy" id="387638"/>
    <lineage>
        <taxon>Bacteria</taxon>
        <taxon>Pseudomonadati</taxon>
        <taxon>Bacteroidota</taxon>
        <taxon>Cytophagia</taxon>
        <taxon>Cytophagales</taxon>
        <taxon>Persicobacteraceae</taxon>
        <taxon>Persicobacter</taxon>
    </lineage>
</organism>
<accession>A0ABN6L941</accession>
<dbReference type="PANTHER" id="PTHR40572">
    <property type="entry name" value="PROTEIN BAX"/>
    <property type="match status" value="1"/>
</dbReference>
<evidence type="ECO:0000259" key="1">
    <source>
        <dbReference type="Pfam" id="PF01832"/>
    </source>
</evidence>
<gene>
    <name evidence="2" type="ORF">PEPS_18060</name>
</gene>
<evidence type="ECO:0000313" key="2">
    <source>
        <dbReference type="EMBL" id="BDC99525.1"/>
    </source>
</evidence>
<dbReference type="Proteomes" id="UP001354989">
    <property type="component" value="Chromosome"/>
</dbReference>
<evidence type="ECO:0000313" key="3">
    <source>
        <dbReference type="Proteomes" id="UP001354989"/>
    </source>
</evidence>
<dbReference type="PANTHER" id="PTHR40572:SF1">
    <property type="entry name" value="PROTEIN BAX"/>
    <property type="match status" value="1"/>
</dbReference>
<reference evidence="2 3" key="1">
    <citation type="submission" date="2021-12" db="EMBL/GenBank/DDBJ databases">
        <title>Genome sequencing of bacteria with rrn-lacking chromosome and rrn-plasmid.</title>
        <authorList>
            <person name="Anda M."/>
            <person name="Iwasaki W."/>
        </authorList>
    </citation>
    <scope>NUCLEOTIDE SEQUENCE [LARGE SCALE GENOMIC DNA]</scope>
    <source>
        <strain evidence="2 3">NBRC 101262</strain>
    </source>
</reference>
<sequence length="268" mass="30338">MLSPLSNTCGFNSSTWGSGKMPEKNMEAGADANFIMVDDFTDIVKVDGPEVTPNIYQNLMSLHELPVKEKTSTFINMMLPAVLVARERKLAELKQVEALIASMDEKPSAASLLSPYMEKYKAKTIEELPERLTPPPVSMILAQSIMETGWGTSPIFTEANNAFGVWSFSHKEARRLTQGTRNGKKVYVRAYDNILESAENYLDIIGRVSSYKNLRKTMQKTDNSLILVNHLSNYSEEGSLYVKQLRSLIRKYELQRFDHYFTLPTYAV</sequence>